<dbReference type="AlphaFoldDB" id="A0A927F9K6"/>
<accession>A0A927F9K6</accession>
<dbReference type="RefSeq" id="WP_191617362.1">
    <property type="nucleotide sequence ID" value="NZ_JACYFG010000035.1"/>
</dbReference>
<name>A0A927F9K6_9BACT</name>
<dbReference type="Proteomes" id="UP000622317">
    <property type="component" value="Unassembled WGS sequence"/>
</dbReference>
<dbReference type="InterPro" id="IPR008551">
    <property type="entry name" value="TANGO2"/>
</dbReference>
<evidence type="ECO:0000313" key="2">
    <source>
        <dbReference type="Proteomes" id="UP000622317"/>
    </source>
</evidence>
<dbReference type="PANTHER" id="PTHR17985:SF8">
    <property type="entry name" value="TRANSPORT AND GOLGI ORGANIZATION PROTEIN 2 HOMOLOG"/>
    <property type="match status" value="1"/>
</dbReference>
<dbReference type="EMBL" id="JACYFG010000035">
    <property type="protein sequence ID" value="MBD5780251.1"/>
    <property type="molecule type" value="Genomic_DNA"/>
</dbReference>
<gene>
    <name evidence="1" type="ORF">IEN85_12175</name>
</gene>
<keyword evidence="2" id="KW-1185">Reference proteome</keyword>
<organism evidence="1 2">
    <name type="scientific">Pelagicoccus enzymogenes</name>
    <dbReference type="NCBI Taxonomy" id="2773457"/>
    <lineage>
        <taxon>Bacteria</taxon>
        <taxon>Pseudomonadati</taxon>
        <taxon>Verrucomicrobiota</taxon>
        <taxon>Opitutia</taxon>
        <taxon>Puniceicoccales</taxon>
        <taxon>Pelagicoccaceae</taxon>
        <taxon>Pelagicoccus</taxon>
    </lineage>
</organism>
<proteinExistence type="predicted"/>
<sequence length="247" mass="27624">MCTASWSAGQGRLSLYFNRDERKTRSAARPPECLQIDGTRMLAAIDPDGGGTWLAVSEWGLCVFLLNHYGAEAAFGKALENPTSRGKLPLRYASIPSRGEAARRLKDEDLTSYHPFLLVLADCKGTEAFSWDGAELASLALPRAFLTTSSFRTREVQSYRISRYDALLGERDSLSEKSRRSLHLDTPHPDPAFNPMMLRADARTQSVSRVELDLHRACLRYQRVLDETRTLGEERGASLDLRSLSSR</sequence>
<reference evidence="1" key="1">
    <citation type="submission" date="2020-09" db="EMBL/GenBank/DDBJ databases">
        <title>Pelagicoccus enzymogenes sp. nov. with an EPS production, isolated from marine sediment.</title>
        <authorList>
            <person name="Feng X."/>
        </authorList>
    </citation>
    <scope>NUCLEOTIDE SEQUENCE</scope>
    <source>
        <strain evidence="1">NFK12</strain>
    </source>
</reference>
<evidence type="ECO:0000313" key="1">
    <source>
        <dbReference type="EMBL" id="MBD5780251.1"/>
    </source>
</evidence>
<dbReference type="Pfam" id="PF05742">
    <property type="entry name" value="TANGO2"/>
    <property type="match status" value="1"/>
</dbReference>
<comment type="caution">
    <text evidence="1">The sequence shown here is derived from an EMBL/GenBank/DDBJ whole genome shotgun (WGS) entry which is preliminary data.</text>
</comment>
<protein>
    <submittedName>
        <fullName evidence="1">NRDE family protein</fullName>
    </submittedName>
</protein>
<dbReference type="PANTHER" id="PTHR17985">
    <property type="entry name" value="SER/THR-RICH PROTEIN T10 IN DGCR REGION"/>
    <property type="match status" value="1"/>
</dbReference>